<feature type="repeat" description="WD" evidence="3">
    <location>
        <begin position="182"/>
        <end position="216"/>
    </location>
</feature>
<comment type="caution">
    <text evidence="4">The sequence shown here is derived from an EMBL/GenBank/DDBJ whole genome shotgun (WGS) entry which is preliminary data.</text>
</comment>
<keyword evidence="1 3" id="KW-0853">WD repeat</keyword>
<evidence type="ECO:0000256" key="3">
    <source>
        <dbReference type="PROSITE-ProRule" id="PRU00221"/>
    </source>
</evidence>
<dbReference type="InterPro" id="IPR001680">
    <property type="entry name" value="WD40_rpt"/>
</dbReference>
<evidence type="ECO:0000256" key="1">
    <source>
        <dbReference type="ARBA" id="ARBA00022574"/>
    </source>
</evidence>
<dbReference type="Gene3D" id="2.130.10.10">
    <property type="entry name" value="YVTN repeat-like/Quinoprotein amine dehydrogenase"/>
    <property type="match status" value="2"/>
</dbReference>
<dbReference type="InterPro" id="IPR015943">
    <property type="entry name" value="WD40/YVTN_repeat-like_dom_sf"/>
</dbReference>
<evidence type="ECO:0008006" key="6">
    <source>
        <dbReference type="Google" id="ProtNLM"/>
    </source>
</evidence>
<dbReference type="SMART" id="SM00320">
    <property type="entry name" value="WD40"/>
    <property type="match status" value="6"/>
</dbReference>
<accession>A0AAV1UVD7</accession>
<organism evidence="4 5">
    <name type="scientific">Peronospora matthiolae</name>
    <dbReference type="NCBI Taxonomy" id="2874970"/>
    <lineage>
        <taxon>Eukaryota</taxon>
        <taxon>Sar</taxon>
        <taxon>Stramenopiles</taxon>
        <taxon>Oomycota</taxon>
        <taxon>Peronosporomycetes</taxon>
        <taxon>Peronosporales</taxon>
        <taxon>Peronosporaceae</taxon>
        <taxon>Peronospora</taxon>
    </lineage>
</organism>
<dbReference type="PROSITE" id="PS50082">
    <property type="entry name" value="WD_REPEATS_2"/>
    <property type="match status" value="2"/>
</dbReference>
<evidence type="ECO:0000313" key="4">
    <source>
        <dbReference type="EMBL" id="CAK7938360.1"/>
    </source>
</evidence>
<dbReference type="EMBL" id="CAKLBY020000229">
    <property type="protein sequence ID" value="CAK7938360.1"/>
    <property type="molecule type" value="Genomic_DNA"/>
</dbReference>
<dbReference type="AlphaFoldDB" id="A0AAV1UVD7"/>
<dbReference type="InterPro" id="IPR036322">
    <property type="entry name" value="WD40_repeat_dom_sf"/>
</dbReference>
<dbReference type="PANTHER" id="PTHR22847">
    <property type="entry name" value="WD40 REPEAT PROTEIN"/>
    <property type="match status" value="1"/>
</dbReference>
<dbReference type="SUPFAM" id="SSF50978">
    <property type="entry name" value="WD40 repeat-like"/>
    <property type="match status" value="1"/>
</dbReference>
<keyword evidence="2" id="KW-0677">Repeat</keyword>
<protein>
    <recommendedName>
        <fullName evidence="6">Proteasomal ATPase-associated factor 1</fullName>
    </recommendedName>
</protein>
<evidence type="ECO:0000313" key="5">
    <source>
        <dbReference type="Proteomes" id="UP001162060"/>
    </source>
</evidence>
<evidence type="ECO:0000256" key="2">
    <source>
        <dbReference type="ARBA" id="ARBA00022737"/>
    </source>
</evidence>
<dbReference type="PROSITE" id="PS50294">
    <property type="entry name" value="WD_REPEATS_REGION"/>
    <property type="match status" value="2"/>
</dbReference>
<dbReference type="Pfam" id="PF00400">
    <property type="entry name" value="WD40"/>
    <property type="match status" value="3"/>
</dbReference>
<name>A0AAV1UVD7_9STRA</name>
<proteinExistence type="predicted"/>
<dbReference type="GO" id="GO:1990234">
    <property type="term" value="C:transferase complex"/>
    <property type="evidence" value="ECO:0007669"/>
    <property type="project" value="UniProtKB-ARBA"/>
</dbReference>
<reference evidence="4" key="1">
    <citation type="submission" date="2024-01" db="EMBL/GenBank/DDBJ databases">
        <authorList>
            <person name="Webb A."/>
        </authorList>
    </citation>
    <scope>NUCLEOTIDE SEQUENCE</scope>
    <source>
        <strain evidence="4">Pm1</strain>
    </source>
</reference>
<gene>
    <name evidence="4" type="ORF">PM001_LOCUS23510</name>
</gene>
<dbReference type="Proteomes" id="UP001162060">
    <property type="component" value="Unassembled WGS sequence"/>
</dbReference>
<sequence length="432" mass="46625">MKKETGIETSSLNAQMYLQIQPDWDIAGDSCWIDVYNRTVKLSTAKAQTGGHEDECLTVKVHSCPSSQYQLALSPSSQAVNAPKLVQMLDKGDSWIKVGPVELETSEASMQQLYTLFQVPEETVEVPKVDGNLKALEDRKPSGLLQLHAVDVSPDERFVVLGGSDGGCMLWDRLHRTQMLPLQGHVADVTSVRFYPSSKVVLTGSLDFTLRIWSIDGRCAAVMKGHQGGIEDVAIVGRGRNVLSCGTDGLIQLWNCGTQDVVANENEAETDEKVLFAGLDNGETLGVDVRTRAGVLNIDGLAGSIISCATATATMSPPMLFTGSEDGLFTVWDLRHTSVPLHALSRSSSPIHSIVVSASSSNDGVSIWTAQGDGGCCNWSNFQGTPHIYTELTGPQYDAVRGVALAGQTGRVFTACRDGRLREYIPHTEARD</sequence>
<feature type="repeat" description="WD" evidence="3">
    <location>
        <begin position="223"/>
        <end position="264"/>
    </location>
</feature>
<dbReference type="PANTHER" id="PTHR22847:SF637">
    <property type="entry name" value="WD REPEAT DOMAIN 5B"/>
    <property type="match status" value="1"/>
</dbReference>